<keyword evidence="2" id="KW-1185">Reference proteome</keyword>
<dbReference type="EMBL" id="CP036278">
    <property type="protein sequence ID" value="QDU59069.1"/>
    <property type="molecule type" value="Genomic_DNA"/>
</dbReference>
<organism evidence="1 2">
    <name type="scientific">Aeoliella mucimassa</name>
    <dbReference type="NCBI Taxonomy" id="2527972"/>
    <lineage>
        <taxon>Bacteria</taxon>
        <taxon>Pseudomonadati</taxon>
        <taxon>Planctomycetota</taxon>
        <taxon>Planctomycetia</taxon>
        <taxon>Pirellulales</taxon>
        <taxon>Lacipirellulaceae</taxon>
        <taxon>Aeoliella</taxon>
    </lineage>
</organism>
<evidence type="ECO:0000313" key="1">
    <source>
        <dbReference type="EMBL" id="QDU59069.1"/>
    </source>
</evidence>
<name>A0A518AWF3_9BACT</name>
<protein>
    <recommendedName>
        <fullName evidence="3">Phospholipase C/D domain-containing protein</fullName>
    </recommendedName>
</protein>
<proteinExistence type="predicted"/>
<sequence length="230" mass="26477">MNYFSHAHRWLDRDDCDPYWLAGLAVPDWLGVVARRTKCRTKHVESEFDSNDPRLAALARGVAQHHDDDRWFHESRAFVELNLQFSQAIVEACDERTDLRAGFLAHIVVELLLDDVLVGAEPERLDHYYHFMSQLDSEWVAGEIARMAGKPVGRLAEFIEKYVELRFIADYAEDRLLLFRLNQVMSRVRLEGLPDCFAKLLPGFREQIAERAGELVLAPPAARTFWPPSA</sequence>
<dbReference type="OrthoDB" id="269293at2"/>
<dbReference type="Proteomes" id="UP000315750">
    <property type="component" value="Chromosome"/>
</dbReference>
<dbReference type="KEGG" id="amuc:Pan181_53100"/>
<dbReference type="RefSeq" id="WP_145251724.1">
    <property type="nucleotide sequence ID" value="NZ_CP036278.1"/>
</dbReference>
<reference evidence="1 2" key="1">
    <citation type="submission" date="2019-02" db="EMBL/GenBank/DDBJ databases">
        <title>Deep-cultivation of Planctomycetes and their phenomic and genomic characterization uncovers novel biology.</title>
        <authorList>
            <person name="Wiegand S."/>
            <person name="Jogler M."/>
            <person name="Boedeker C."/>
            <person name="Pinto D."/>
            <person name="Vollmers J."/>
            <person name="Rivas-Marin E."/>
            <person name="Kohn T."/>
            <person name="Peeters S.H."/>
            <person name="Heuer A."/>
            <person name="Rast P."/>
            <person name="Oberbeckmann S."/>
            <person name="Bunk B."/>
            <person name="Jeske O."/>
            <person name="Meyerdierks A."/>
            <person name="Storesund J.E."/>
            <person name="Kallscheuer N."/>
            <person name="Luecker S."/>
            <person name="Lage O.M."/>
            <person name="Pohl T."/>
            <person name="Merkel B.J."/>
            <person name="Hornburger P."/>
            <person name="Mueller R.-W."/>
            <person name="Bruemmer F."/>
            <person name="Labrenz M."/>
            <person name="Spormann A.M."/>
            <person name="Op den Camp H."/>
            <person name="Overmann J."/>
            <person name="Amann R."/>
            <person name="Jetten M.S.M."/>
            <person name="Mascher T."/>
            <person name="Medema M.H."/>
            <person name="Devos D.P."/>
            <person name="Kaster A.-K."/>
            <person name="Ovreas L."/>
            <person name="Rohde M."/>
            <person name="Galperin M.Y."/>
            <person name="Jogler C."/>
        </authorList>
    </citation>
    <scope>NUCLEOTIDE SEQUENCE [LARGE SCALE GENOMIC DNA]</scope>
    <source>
        <strain evidence="1 2">Pan181</strain>
    </source>
</reference>
<evidence type="ECO:0008006" key="3">
    <source>
        <dbReference type="Google" id="ProtNLM"/>
    </source>
</evidence>
<gene>
    <name evidence="1" type="ORF">Pan181_53100</name>
</gene>
<dbReference type="AlphaFoldDB" id="A0A518AWF3"/>
<accession>A0A518AWF3</accession>
<evidence type="ECO:0000313" key="2">
    <source>
        <dbReference type="Proteomes" id="UP000315750"/>
    </source>
</evidence>